<dbReference type="Proteomes" id="UP000190018">
    <property type="component" value="Unassembled WGS sequence"/>
</dbReference>
<comment type="caution">
    <text evidence="1">The sequence shown here is derived from an EMBL/GenBank/DDBJ whole genome shotgun (WGS) entry which is preliminary data.</text>
</comment>
<name>A0ABX3M0J3_9XANT</name>
<reference evidence="1 2" key="1">
    <citation type="submission" date="2015-12" db="EMBL/GenBank/DDBJ databases">
        <authorList>
            <person name="Bansal K."/>
            <person name="Midha S."/>
            <person name="Patil P.B."/>
        </authorList>
    </citation>
    <scope>NUCLEOTIDE SEQUENCE [LARGE SCALE GENOMIC DNA]</scope>
    <source>
        <strain evidence="1 2">LMG21719</strain>
    </source>
</reference>
<dbReference type="EMBL" id="LOJT01000176">
    <property type="protein sequence ID" value="OOW65072.1"/>
    <property type="molecule type" value="Genomic_DNA"/>
</dbReference>
<proteinExistence type="predicted"/>
<accession>A0ABX3M0J3</accession>
<evidence type="ECO:0000313" key="2">
    <source>
        <dbReference type="Proteomes" id="UP000190018"/>
    </source>
</evidence>
<gene>
    <name evidence="1" type="ORF">Xant_22135</name>
</gene>
<protein>
    <submittedName>
        <fullName evidence="1">Uncharacterized protein</fullName>
    </submittedName>
</protein>
<keyword evidence="2" id="KW-1185">Reference proteome</keyword>
<sequence>MPRCNVTLNLIAKIFPVLLRLQHLHYAIPIDPKSDCMCANKDLSRISIALVENDLFLKLNVRLIHTIGTEQAGRGWCLDVENGLEDIIGYDHLTFHC</sequence>
<organism evidence="1 2">
    <name type="scientific">Xanthomonas cissicola</name>
    <dbReference type="NCBI Taxonomy" id="86186"/>
    <lineage>
        <taxon>Bacteria</taxon>
        <taxon>Pseudomonadati</taxon>
        <taxon>Pseudomonadota</taxon>
        <taxon>Gammaproteobacteria</taxon>
        <taxon>Lysobacterales</taxon>
        <taxon>Lysobacteraceae</taxon>
        <taxon>Xanthomonas</taxon>
    </lineage>
</organism>
<evidence type="ECO:0000313" key="1">
    <source>
        <dbReference type="EMBL" id="OOW65072.1"/>
    </source>
</evidence>